<dbReference type="InterPro" id="IPR043519">
    <property type="entry name" value="NT_sf"/>
</dbReference>
<keyword evidence="8" id="KW-0808">Transferase</keyword>
<dbReference type="Pfam" id="PF14520">
    <property type="entry name" value="HHH_5"/>
    <property type="match status" value="1"/>
</dbReference>
<dbReference type="Gene3D" id="1.10.150.20">
    <property type="entry name" value="5' to 3' exonuclease, C-terminal subdomain"/>
    <property type="match status" value="1"/>
</dbReference>
<feature type="domain" description="Helix-hairpin-helix DNA-binding motif class 1" evidence="22">
    <location>
        <begin position="50"/>
        <end position="69"/>
    </location>
</feature>
<dbReference type="InterPro" id="IPR003141">
    <property type="entry name" value="Pol/His_phosphatase_N"/>
</dbReference>
<dbReference type="InterPro" id="IPR010994">
    <property type="entry name" value="RuvA_2-like"/>
</dbReference>
<evidence type="ECO:0000256" key="6">
    <source>
        <dbReference type="ARBA" id="ARBA00022481"/>
    </source>
</evidence>
<protein>
    <recommendedName>
        <fullName evidence="5">DNA polymerase beta</fullName>
        <ecNumber evidence="3">2.7.7.7</ecNumber>
        <ecNumber evidence="4">4.2.99.18</ecNumber>
    </recommendedName>
    <alternativeName>
        <fullName evidence="16">5'-deoxyribose-phosphate lyase</fullName>
    </alternativeName>
    <alternativeName>
        <fullName evidence="17">AP lyase</fullName>
    </alternativeName>
</protein>
<keyword evidence="10" id="KW-0235">DNA replication</keyword>
<keyword evidence="15" id="KW-0234">DNA repair</keyword>
<dbReference type="CDD" id="cd07436">
    <property type="entry name" value="PHP_PolX"/>
    <property type="match status" value="1"/>
</dbReference>
<evidence type="ECO:0000259" key="24">
    <source>
        <dbReference type="SMART" id="SM00483"/>
    </source>
</evidence>
<dbReference type="SMART" id="SM00278">
    <property type="entry name" value="HhH1"/>
    <property type="match status" value="3"/>
</dbReference>
<dbReference type="SMART" id="SM00483">
    <property type="entry name" value="POLXc"/>
    <property type="match status" value="1"/>
</dbReference>
<dbReference type="SUPFAM" id="SSF89550">
    <property type="entry name" value="PHP domain-like"/>
    <property type="match status" value="1"/>
</dbReference>
<dbReference type="Pfam" id="PF14791">
    <property type="entry name" value="DNA_pol_B_thumb"/>
    <property type="match status" value="1"/>
</dbReference>
<evidence type="ECO:0000256" key="4">
    <source>
        <dbReference type="ARBA" id="ARBA00012720"/>
    </source>
</evidence>
<accession>A0A6V8NBU3</accession>
<comment type="catalytic activity">
    <reaction evidence="19">
        <text>a 5'-end 2'-deoxyribose-2'-deoxyribonucleotide-DNA = (2E,4S)-4-hydroxypenten-2-al-5-phosphate + a 5'-end 5'-phospho-2'-deoxyribonucleoside-DNA + H(+)</text>
        <dbReference type="Rhea" id="RHEA:76255"/>
        <dbReference type="Rhea" id="RHEA-COMP:13180"/>
        <dbReference type="Rhea" id="RHEA-COMP:18657"/>
        <dbReference type="ChEBI" id="CHEBI:15378"/>
        <dbReference type="ChEBI" id="CHEBI:136412"/>
        <dbReference type="ChEBI" id="CHEBI:195194"/>
        <dbReference type="ChEBI" id="CHEBI:195195"/>
    </reaction>
</comment>
<comment type="catalytic activity">
    <reaction evidence="18">
        <text>2'-deoxyribonucleotide-(2'-deoxyribose 5'-phosphate)-2'-deoxyribonucleotide-DNA = a 3'-end 2'-deoxyribonucleotide-(2,3-dehydro-2,3-deoxyribose 5'-phosphate)-DNA + a 5'-end 5'-phospho-2'-deoxyribonucleoside-DNA + H(+)</text>
        <dbReference type="Rhea" id="RHEA:66592"/>
        <dbReference type="Rhea" id="RHEA-COMP:13180"/>
        <dbReference type="Rhea" id="RHEA-COMP:16897"/>
        <dbReference type="Rhea" id="RHEA-COMP:17067"/>
        <dbReference type="ChEBI" id="CHEBI:15378"/>
        <dbReference type="ChEBI" id="CHEBI:136412"/>
        <dbReference type="ChEBI" id="CHEBI:157695"/>
        <dbReference type="ChEBI" id="CHEBI:167181"/>
        <dbReference type="EC" id="4.2.99.18"/>
    </reaction>
</comment>
<evidence type="ECO:0000256" key="17">
    <source>
        <dbReference type="ARBA" id="ARBA00035726"/>
    </source>
</evidence>
<evidence type="ECO:0000256" key="7">
    <source>
        <dbReference type="ARBA" id="ARBA00022634"/>
    </source>
</evidence>
<dbReference type="AlphaFoldDB" id="A0A6V8NBU3"/>
<dbReference type="InterPro" id="IPR050243">
    <property type="entry name" value="PHP_phosphatase"/>
</dbReference>
<evidence type="ECO:0000313" key="25">
    <source>
        <dbReference type="EMBL" id="GFO69986.1"/>
    </source>
</evidence>
<dbReference type="InterPro" id="IPR010996">
    <property type="entry name" value="HHH_MUS81"/>
</dbReference>
<evidence type="ECO:0000256" key="2">
    <source>
        <dbReference type="ARBA" id="ARBA00004496"/>
    </source>
</evidence>
<evidence type="ECO:0000256" key="11">
    <source>
        <dbReference type="ARBA" id="ARBA00022763"/>
    </source>
</evidence>
<dbReference type="RefSeq" id="WP_183362577.1">
    <property type="nucleotide sequence ID" value="NZ_BLXZ01000008.1"/>
</dbReference>
<comment type="catalytic activity">
    <reaction evidence="21">
        <text>DNA(n) + a 2'-deoxyribonucleoside 5'-triphosphate = DNA(n+1) + diphosphate</text>
        <dbReference type="Rhea" id="RHEA:22508"/>
        <dbReference type="Rhea" id="RHEA-COMP:17339"/>
        <dbReference type="Rhea" id="RHEA-COMP:17340"/>
        <dbReference type="ChEBI" id="CHEBI:33019"/>
        <dbReference type="ChEBI" id="CHEBI:61560"/>
        <dbReference type="ChEBI" id="CHEBI:173112"/>
        <dbReference type="EC" id="2.7.7.7"/>
    </reaction>
</comment>
<dbReference type="Gene3D" id="3.30.210.10">
    <property type="entry name" value="DNA polymerase, thumb domain"/>
    <property type="match status" value="1"/>
</dbReference>
<evidence type="ECO:0000256" key="1">
    <source>
        <dbReference type="ARBA" id="ARBA00001946"/>
    </source>
</evidence>
<keyword evidence="7" id="KW-0237">DNA synthesis</keyword>
<dbReference type="PANTHER" id="PTHR36928">
    <property type="entry name" value="PHOSPHATASE YCDX-RELATED"/>
    <property type="match status" value="1"/>
</dbReference>
<dbReference type="InterPro" id="IPR022311">
    <property type="entry name" value="PolX-like"/>
</dbReference>
<dbReference type="PIRSF" id="PIRSF005047">
    <property type="entry name" value="UCP005047_YshC"/>
    <property type="match status" value="1"/>
</dbReference>
<sequence>MKNREIARIFGEIADIMEIREENPFKIRAYRRAALNLEGLSRDLAGLSRKELREIPGIGADLAARIEEYLATGSMELFERMKQEVPAGVFSLMAVPGLGPKTAKAIHQQLGVASLEELELAAAEHRLAGIRGIQEKTEENILKGIAALKRGRERQPLGRMLPAAWDLVAALRERAPVDRIEVAGSIRRRRESIKDIDLVATSPDPRSVMEAFVNLPQVEAVTMHGVTRSSIVIRPGVQVDLRVVEPDSFGAALAYLTGSKDHNVRLREMAVKRGLKLNEYGIFRVEDDERLGGGEEIEVYRLLELPYIVPELREDRGEIEAALAGSLPDLVQLAELRGDLHVHSRWSDGGHHLPELVEAARAHGLSYLALTDHSKSLGVARGLTVERLMEQGEEVAALNRELTDFRVLRGTEMDIGLDGSLDFPDQVLKRLDVVVAAIHSGFTQTREQLTARLIAAMQNPFVSVIAHPTGRVLGEREAYPLDLEAVLRAARDTGTALEINCYPMRLDLNDLAVKRAKELGVRLAISTDLHSVSQFDTFHYGISVAQRGWLEKGDVLNTMELPELLRWVRDKRNRK</sequence>
<dbReference type="PANTHER" id="PTHR36928:SF1">
    <property type="entry name" value="PHOSPHATASE YCDX-RELATED"/>
    <property type="match status" value="1"/>
</dbReference>
<gene>
    <name evidence="25" type="ORF">GMLC_35650</name>
</gene>
<dbReference type="InterPro" id="IPR029398">
    <property type="entry name" value="PolB_thumb"/>
</dbReference>
<dbReference type="Pfam" id="PF02811">
    <property type="entry name" value="PHP"/>
    <property type="match status" value="1"/>
</dbReference>
<keyword evidence="25" id="KW-0269">Exonuclease</keyword>
<dbReference type="SUPFAM" id="SSF47781">
    <property type="entry name" value="RuvA domain 2-like"/>
    <property type="match status" value="1"/>
</dbReference>
<dbReference type="SUPFAM" id="SSF47802">
    <property type="entry name" value="DNA polymerase beta, N-terminal domain-like"/>
    <property type="match status" value="1"/>
</dbReference>
<reference evidence="26" key="1">
    <citation type="submission" date="2020-06" db="EMBL/GenBank/DDBJ databases">
        <title>Draft genomic sequecing of Geomonas sp. Red745.</title>
        <authorList>
            <person name="Itoh H."/>
            <person name="Xu Z.X."/>
            <person name="Ushijima N."/>
            <person name="Masuda Y."/>
            <person name="Shiratori Y."/>
            <person name="Senoo K."/>
        </authorList>
    </citation>
    <scope>NUCLEOTIDE SEQUENCE [LARGE SCALE GENOMIC DNA]</scope>
    <source>
        <strain evidence="26">Red745</strain>
    </source>
</reference>
<evidence type="ECO:0000256" key="16">
    <source>
        <dbReference type="ARBA" id="ARBA00035717"/>
    </source>
</evidence>
<evidence type="ECO:0000256" key="18">
    <source>
        <dbReference type="ARBA" id="ARBA00044632"/>
    </source>
</evidence>
<dbReference type="InterPro" id="IPR037160">
    <property type="entry name" value="DNA_Pol_thumb_sf"/>
</dbReference>
<keyword evidence="11" id="KW-0227">DNA damage</keyword>
<dbReference type="PRINTS" id="PR00870">
    <property type="entry name" value="DNAPOLXBETA"/>
</dbReference>
<evidence type="ECO:0000256" key="12">
    <source>
        <dbReference type="ARBA" id="ARBA00022843"/>
    </source>
</evidence>
<keyword evidence="26" id="KW-1185">Reference proteome</keyword>
<proteinExistence type="predicted"/>
<dbReference type="FunFam" id="3.20.20.140:FF:000047">
    <property type="entry name" value="PHP domain-containing protein"/>
    <property type="match status" value="1"/>
</dbReference>
<dbReference type="GO" id="GO:0042578">
    <property type="term" value="F:phosphoric ester hydrolase activity"/>
    <property type="evidence" value="ECO:0007669"/>
    <property type="project" value="TreeGrafter"/>
</dbReference>
<dbReference type="InterPro" id="IPR016195">
    <property type="entry name" value="Pol/histidinol_Pase-like"/>
</dbReference>
<dbReference type="InterPro" id="IPR047967">
    <property type="entry name" value="PolX_PHP"/>
</dbReference>
<dbReference type="InterPro" id="IPR003583">
    <property type="entry name" value="Hlx-hairpin-Hlx_DNA-bd_motif"/>
</dbReference>
<keyword evidence="13" id="KW-0239">DNA-directed DNA polymerase</keyword>
<keyword evidence="25" id="KW-0540">Nuclease</keyword>
<keyword evidence="9" id="KW-0548">Nucleotidyltransferase</keyword>
<dbReference type="Proteomes" id="UP000587586">
    <property type="component" value="Unassembled WGS sequence"/>
</dbReference>
<dbReference type="GO" id="GO:0008270">
    <property type="term" value="F:zinc ion binding"/>
    <property type="evidence" value="ECO:0007669"/>
    <property type="project" value="TreeGrafter"/>
</dbReference>
<evidence type="ECO:0000256" key="14">
    <source>
        <dbReference type="ARBA" id="ARBA00023053"/>
    </source>
</evidence>
<dbReference type="GO" id="GO:0003887">
    <property type="term" value="F:DNA-directed DNA polymerase activity"/>
    <property type="evidence" value="ECO:0007669"/>
    <property type="project" value="UniProtKB-KW"/>
</dbReference>
<evidence type="ECO:0000256" key="9">
    <source>
        <dbReference type="ARBA" id="ARBA00022695"/>
    </source>
</evidence>
<dbReference type="GO" id="GO:0140078">
    <property type="term" value="F:class I DNA-(apurinic or apyrimidinic site) endonuclease activity"/>
    <property type="evidence" value="ECO:0007669"/>
    <property type="project" value="UniProtKB-EC"/>
</dbReference>
<evidence type="ECO:0000259" key="22">
    <source>
        <dbReference type="SMART" id="SM00278"/>
    </source>
</evidence>
<dbReference type="SUPFAM" id="SSF81301">
    <property type="entry name" value="Nucleotidyltransferase"/>
    <property type="match status" value="1"/>
</dbReference>
<evidence type="ECO:0000256" key="19">
    <source>
        <dbReference type="ARBA" id="ARBA00044678"/>
    </source>
</evidence>
<dbReference type="Gene3D" id="1.10.150.110">
    <property type="entry name" value="DNA polymerase beta, N-terminal domain-like"/>
    <property type="match status" value="1"/>
</dbReference>
<feature type="domain" description="Helix-hairpin-helix DNA-binding motif class 1" evidence="22">
    <location>
        <begin position="90"/>
        <end position="109"/>
    </location>
</feature>
<keyword evidence="25" id="KW-0378">Hydrolase</keyword>
<evidence type="ECO:0000256" key="21">
    <source>
        <dbReference type="ARBA" id="ARBA00049244"/>
    </source>
</evidence>
<name>A0A6V8NBU3_9BACT</name>
<dbReference type="Gene3D" id="3.20.20.140">
    <property type="entry name" value="Metal-dependent hydrolases"/>
    <property type="match status" value="1"/>
</dbReference>
<evidence type="ECO:0000256" key="15">
    <source>
        <dbReference type="ARBA" id="ARBA00023204"/>
    </source>
</evidence>
<comment type="function">
    <text evidence="20">Repair polymerase that plays a key role in base-excision repair. During this process, the damaged base is excised by specific DNA glycosylases, the DNA backbone is nicked at the abasic site by an apurinic/apyrimidic (AP) endonuclease, and POLB removes 5'-deoxyribose-phosphate from the preincised AP site acting as a 5'-deoxyribose-phosphate lyase (5'-dRP lyase); through its DNA polymerase activity, it adds one nucleotide to the 3' end of the arising single-nucleotide gap. Conducts 'gap-filling' DNA synthesis in a stepwise distributive fashion rather than in a processive fashion as for other DNA polymerases. It is also able to cleave sugar-phosphate bonds 3' to an intact AP site, acting as an AP lyase.</text>
</comment>
<organism evidence="25 26">
    <name type="scientific">Geomonas limicola</name>
    <dbReference type="NCBI Taxonomy" id="2740186"/>
    <lineage>
        <taxon>Bacteria</taxon>
        <taxon>Pseudomonadati</taxon>
        <taxon>Thermodesulfobacteriota</taxon>
        <taxon>Desulfuromonadia</taxon>
        <taxon>Geobacterales</taxon>
        <taxon>Geobacteraceae</taxon>
        <taxon>Geomonas</taxon>
    </lineage>
</organism>
<dbReference type="EC" id="4.2.99.18" evidence="4"/>
<dbReference type="GO" id="GO:0006281">
    <property type="term" value="P:DNA repair"/>
    <property type="evidence" value="ECO:0007669"/>
    <property type="project" value="UniProtKB-KW"/>
</dbReference>
<evidence type="ECO:0000256" key="8">
    <source>
        <dbReference type="ARBA" id="ARBA00022679"/>
    </source>
</evidence>
<comment type="subcellular location">
    <subcellularLocation>
        <location evidence="2">Cytoplasm</location>
    </subcellularLocation>
</comment>
<dbReference type="SMART" id="SM00481">
    <property type="entry name" value="POLIIIAc"/>
    <property type="match status" value="1"/>
</dbReference>
<comment type="caution">
    <text evidence="25">The sequence shown here is derived from an EMBL/GenBank/DDBJ whole genome shotgun (WGS) entry which is preliminary data.</text>
</comment>
<evidence type="ECO:0000313" key="26">
    <source>
        <dbReference type="Proteomes" id="UP000587586"/>
    </source>
</evidence>
<evidence type="ECO:0000256" key="10">
    <source>
        <dbReference type="ARBA" id="ARBA00022705"/>
    </source>
</evidence>
<feature type="domain" description="Helix-hairpin-helix DNA-binding motif class 1" evidence="22">
    <location>
        <begin position="125"/>
        <end position="144"/>
    </location>
</feature>
<evidence type="ECO:0000256" key="5">
    <source>
        <dbReference type="ARBA" id="ARBA00020020"/>
    </source>
</evidence>
<evidence type="ECO:0000259" key="23">
    <source>
        <dbReference type="SMART" id="SM00481"/>
    </source>
</evidence>
<evidence type="ECO:0000256" key="13">
    <source>
        <dbReference type="ARBA" id="ARBA00022932"/>
    </source>
</evidence>
<dbReference type="InterPro" id="IPR002054">
    <property type="entry name" value="DNA-dir_DNA_pol_X"/>
</dbReference>
<dbReference type="GO" id="GO:0005829">
    <property type="term" value="C:cytosol"/>
    <property type="evidence" value="ECO:0007669"/>
    <property type="project" value="TreeGrafter"/>
</dbReference>
<keyword evidence="6" id="KW-0488">Methylation</keyword>
<dbReference type="InterPro" id="IPR002008">
    <property type="entry name" value="DNA_pol_X_beta-like"/>
</dbReference>
<dbReference type="InterPro" id="IPR004013">
    <property type="entry name" value="PHP_dom"/>
</dbReference>
<dbReference type="NCBIfam" id="NF006375">
    <property type="entry name" value="PRK08609.1"/>
    <property type="match status" value="1"/>
</dbReference>
<dbReference type="GO" id="GO:0003677">
    <property type="term" value="F:DNA binding"/>
    <property type="evidence" value="ECO:0007669"/>
    <property type="project" value="InterPro"/>
</dbReference>
<dbReference type="Gene3D" id="3.30.460.10">
    <property type="entry name" value="Beta Polymerase, domain 2"/>
    <property type="match status" value="1"/>
</dbReference>
<keyword evidence="12" id="KW-0832">Ubl conjugation</keyword>
<dbReference type="GO" id="GO:0004527">
    <property type="term" value="F:exonuclease activity"/>
    <property type="evidence" value="ECO:0007669"/>
    <property type="project" value="UniProtKB-KW"/>
</dbReference>
<dbReference type="Pfam" id="PF14716">
    <property type="entry name" value="HHH_8"/>
    <property type="match status" value="1"/>
</dbReference>
<keyword evidence="14" id="KW-0915">Sodium</keyword>
<dbReference type="InterPro" id="IPR027421">
    <property type="entry name" value="DNA_pol_lamdba_lyase_dom_sf"/>
</dbReference>
<dbReference type="CDD" id="cd00141">
    <property type="entry name" value="NT_POLXc"/>
    <property type="match status" value="1"/>
</dbReference>
<dbReference type="EMBL" id="BLXZ01000008">
    <property type="protein sequence ID" value="GFO69986.1"/>
    <property type="molecule type" value="Genomic_DNA"/>
</dbReference>
<evidence type="ECO:0000256" key="20">
    <source>
        <dbReference type="ARBA" id="ARBA00045548"/>
    </source>
</evidence>
<evidence type="ECO:0000256" key="3">
    <source>
        <dbReference type="ARBA" id="ARBA00012417"/>
    </source>
</evidence>
<feature type="domain" description="DNA-directed DNA polymerase X" evidence="24">
    <location>
        <begin position="1"/>
        <end position="314"/>
    </location>
</feature>
<dbReference type="EC" id="2.7.7.7" evidence="3"/>
<feature type="domain" description="Polymerase/histidinol phosphatase N-terminal" evidence="23">
    <location>
        <begin position="338"/>
        <end position="417"/>
    </location>
</feature>
<comment type="cofactor">
    <cofactor evidence="1">
        <name>Mg(2+)</name>
        <dbReference type="ChEBI" id="CHEBI:18420"/>
    </cofactor>
</comment>